<evidence type="ECO:0000256" key="1">
    <source>
        <dbReference type="SAM" id="Phobius"/>
    </source>
</evidence>
<protein>
    <submittedName>
        <fullName evidence="2">Uncharacterized protein</fullName>
    </submittedName>
</protein>
<feature type="transmembrane region" description="Helical" evidence="1">
    <location>
        <begin position="15"/>
        <end position="34"/>
    </location>
</feature>
<name>A0A1I0VC00_9ACTN</name>
<dbReference type="AlphaFoldDB" id="A0A1I0VC00"/>
<dbReference type="Proteomes" id="UP000199113">
    <property type="component" value="Unassembled WGS sequence"/>
</dbReference>
<keyword evidence="1" id="KW-0812">Transmembrane</keyword>
<gene>
    <name evidence="2" type="ORF">SAMN05192575_101114</name>
</gene>
<proteinExistence type="predicted"/>
<keyword evidence="1" id="KW-1133">Transmembrane helix</keyword>
<dbReference type="EMBL" id="FOKC01000001">
    <property type="protein sequence ID" value="SFA73792.1"/>
    <property type="molecule type" value="Genomic_DNA"/>
</dbReference>
<accession>A0A1I0VC00</accession>
<reference evidence="2" key="1">
    <citation type="submission" date="2016-10" db="EMBL/GenBank/DDBJ databases">
        <authorList>
            <person name="de Groot N.N."/>
        </authorList>
    </citation>
    <scope>NUCLEOTIDE SEQUENCE [LARGE SCALE GENOMIC DNA]</scope>
    <source>
        <strain evidence="2">CGMCC 1.10697</strain>
    </source>
</reference>
<keyword evidence="1" id="KW-0472">Membrane</keyword>
<sequence length="40" mass="4577">MVLWHMGALHPYEQALVLLLAFGPFVVLGIVVWLRMRSDP</sequence>
<evidence type="ECO:0000313" key="2">
    <source>
        <dbReference type="EMBL" id="SFA73792.1"/>
    </source>
</evidence>
<evidence type="ECO:0000313" key="3">
    <source>
        <dbReference type="Proteomes" id="UP000199113"/>
    </source>
</evidence>
<organism evidence="2 3">
    <name type="scientific">Nocardioides alpinus</name>
    <dbReference type="NCBI Taxonomy" id="748909"/>
    <lineage>
        <taxon>Bacteria</taxon>
        <taxon>Bacillati</taxon>
        <taxon>Actinomycetota</taxon>
        <taxon>Actinomycetes</taxon>
        <taxon>Propionibacteriales</taxon>
        <taxon>Nocardioidaceae</taxon>
        <taxon>Nocardioides</taxon>
    </lineage>
</organism>
<dbReference type="RefSeq" id="WP_269212861.1">
    <property type="nucleotide sequence ID" value="NZ_FOKC01000001.1"/>
</dbReference>